<dbReference type="RefSeq" id="WP_207280132.1">
    <property type="nucleotide sequence ID" value="NZ_BAABKQ010000001.1"/>
</dbReference>
<sequence length="83" mass="9359">MERAERSMKDHHSVAFGYLGCRKQVVAFSEVCGWTRIVARERSIGRKGAPVVDEPGRPILIRPISASLELWPDGDINLRGRAW</sequence>
<accession>A0ABP9CJK7</accession>
<proteinExistence type="predicted"/>
<organism evidence="1 2">
    <name type="scientific">Tomitella cavernea</name>
    <dbReference type="NCBI Taxonomy" id="1387982"/>
    <lineage>
        <taxon>Bacteria</taxon>
        <taxon>Bacillati</taxon>
        <taxon>Actinomycetota</taxon>
        <taxon>Actinomycetes</taxon>
        <taxon>Mycobacteriales</taxon>
        <taxon>Tomitella</taxon>
    </lineage>
</organism>
<comment type="caution">
    <text evidence="1">The sequence shown here is derived from an EMBL/GenBank/DDBJ whole genome shotgun (WGS) entry which is preliminary data.</text>
</comment>
<name>A0ABP9CJK7_9ACTN</name>
<protein>
    <submittedName>
        <fullName evidence="1">Uncharacterized protein</fullName>
    </submittedName>
</protein>
<dbReference type="Proteomes" id="UP001500839">
    <property type="component" value="Unassembled WGS sequence"/>
</dbReference>
<keyword evidence="2" id="KW-1185">Reference proteome</keyword>
<dbReference type="EMBL" id="BAABKQ010000001">
    <property type="protein sequence ID" value="GAA4811912.1"/>
    <property type="molecule type" value="Genomic_DNA"/>
</dbReference>
<evidence type="ECO:0000313" key="2">
    <source>
        <dbReference type="Proteomes" id="UP001500839"/>
    </source>
</evidence>
<reference evidence="2" key="1">
    <citation type="journal article" date="2019" name="Int. J. Syst. Evol. Microbiol.">
        <title>The Global Catalogue of Microorganisms (GCM) 10K type strain sequencing project: providing services to taxonomists for standard genome sequencing and annotation.</title>
        <authorList>
            <consortium name="The Broad Institute Genomics Platform"/>
            <consortium name="The Broad Institute Genome Sequencing Center for Infectious Disease"/>
            <person name="Wu L."/>
            <person name="Ma J."/>
        </authorList>
    </citation>
    <scope>NUCLEOTIDE SEQUENCE [LARGE SCALE GENOMIC DNA]</scope>
    <source>
        <strain evidence="2">JCM 18542</strain>
    </source>
</reference>
<gene>
    <name evidence="1" type="ORF">GCM10023353_15700</name>
</gene>
<evidence type="ECO:0000313" key="1">
    <source>
        <dbReference type="EMBL" id="GAA4811912.1"/>
    </source>
</evidence>